<keyword evidence="1" id="KW-1133">Transmembrane helix</keyword>
<feature type="transmembrane region" description="Helical" evidence="1">
    <location>
        <begin position="261"/>
        <end position="285"/>
    </location>
</feature>
<comment type="caution">
    <text evidence="2">The sequence shown here is derived from an EMBL/GenBank/DDBJ whole genome shotgun (WGS) entry which is preliminary data.</text>
</comment>
<name>A0AAD7LHH1_QUISA</name>
<protein>
    <submittedName>
        <fullName evidence="2">Protein PHLOEM PROTEIN 2-LIKE A10-like</fullName>
    </submittedName>
</protein>
<keyword evidence="1" id="KW-0812">Transmembrane</keyword>
<dbReference type="PANTHER" id="PTHR21477:SF12">
    <property type="entry name" value="PROTEIN PHLOEM PROTEIN 2-LIKE A10"/>
    <property type="match status" value="1"/>
</dbReference>
<dbReference type="AlphaFoldDB" id="A0AAD7LHH1"/>
<keyword evidence="1" id="KW-0472">Membrane</keyword>
<evidence type="ECO:0000313" key="3">
    <source>
        <dbReference type="Proteomes" id="UP001163823"/>
    </source>
</evidence>
<evidence type="ECO:0000313" key="2">
    <source>
        <dbReference type="EMBL" id="KAJ7958284.1"/>
    </source>
</evidence>
<proteinExistence type="predicted"/>
<dbReference type="Proteomes" id="UP001163823">
    <property type="component" value="Chromosome 8"/>
</dbReference>
<dbReference type="EMBL" id="JARAOO010000008">
    <property type="protein sequence ID" value="KAJ7958284.1"/>
    <property type="molecule type" value="Genomic_DNA"/>
</dbReference>
<dbReference type="KEGG" id="qsa:O6P43_019037"/>
<sequence length="293" mass="32208">MKVEMGSANSSFCDRVLERLFSTSGTGFVSVIVGSFARNLILGLYSNGGPVGNSNIRAQSYSSDMPEWVNVITNDKFRGLVVDSVQVIVSTAVAVYLDKTMDVNAYDELFTGLTNPKHQYKVRDMLVSLCNGAVETLVKTSHQVLTHSSSSSNANSVTSSLVDKIEGPRETRDECLKEKAPLEKLKDESSVNGNQIGGWVEKVSSTLAVPSNRKFLLDVTGRVTFETLRSLVELFFWRISDGLKTSLSEVREKVVEKGLEVIRFVVAKSSVIVTVCLALYLHIFWGTRILLPA</sequence>
<dbReference type="PANTHER" id="PTHR21477">
    <property type="entry name" value="ZGC:172139"/>
    <property type="match status" value="1"/>
</dbReference>
<reference evidence="2" key="1">
    <citation type="journal article" date="2023" name="Science">
        <title>Elucidation of the pathway for biosynthesis of saponin adjuvants from the soapbark tree.</title>
        <authorList>
            <person name="Reed J."/>
            <person name="Orme A."/>
            <person name="El-Demerdash A."/>
            <person name="Owen C."/>
            <person name="Martin L.B.B."/>
            <person name="Misra R.C."/>
            <person name="Kikuchi S."/>
            <person name="Rejzek M."/>
            <person name="Martin A.C."/>
            <person name="Harkess A."/>
            <person name="Leebens-Mack J."/>
            <person name="Louveau T."/>
            <person name="Stephenson M.J."/>
            <person name="Osbourn A."/>
        </authorList>
    </citation>
    <scope>NUCLEOTIDE SEQUENCE</scope>
    <source>
        <strain evidence="2">S10</strain>
    </source>
</reference>
<dbReference type="InterPro" id="IPR019141">
    <property type="entry name" value="DUF2045"/>
</dbReference>
<accession>A0AAD7LHH1</accession>
<organism evidence="2 3">
    <name type="scientific">Quillaja saponaria</name>
    <name type="common">Soap bark tree</name>
    <dbReference type="NCBI Taxonomy" id="32244"/>
    <lineage>
        <taxon>Eukaryota</taxon>
        <taxon>Viridiplantae</taxon>
        <taxon>Streptophyta</taxon>
        <taxon>Embryophyta</taxon>
        <taxon>Tracheophyta</taxon>
        <taxon>Spermatophyta</taxon>
        <taxon>Magnoliopsida</taxon>
        <taxon>eudicotyledons</taxon>
        <taxon>Gunneridae</taxon>
        <taxon>Pentapetalae</taxon>
        <taxon>rosids</taxon>
        <taxon>fabids</taxon>
        <taxon>Fabales</taxon>
        <taxon>Quillajaceae</taxon>
        <taxon>Quillaja</taxon>
    </lineage>
</organism>
<keyword evidence="3" id="KW-1185">Reference proteome</keyword>
<evidence type="ECO:0000256" key="1">
    <source>
        <dbReference type="SAM" id="Phobius"/>
    </source>
</evidence>
<gene>
    <name evidence="2" type="ORF">O6P43_019037</name>
</gene>